<name>A0A1Y2E8I9_9PEZI</name>
<dbReference type="STRING" id="1141098.A0A1Y2E8I9"/>
<dbReference type="OrthoDB" id="191139at2759"/>
<gene>
    <name evidence="2" type="ORF">BCR38DRAFT_456016</name>
</gene>
<evidence type="ECO:0000256" key="1">
    <source>
        <dbReference type="ARBA" id="ARBA00023002"/>
    </source>
</evidence>
<dbReference type="PANTHER" id="PTHR43157:SF31">
    <property type="entry name" value="PHOSPHATIDYLINOSITOL-GLYCAN BIOSYNTHESIS CLASS F PROTEIN"/>
    <property type="match status" value="1"/>
</dbReference>
<evidence type="ECO:0000313" key="3">
    <source>
        <dbReference type="Proteomes" id="UP000193689"/>
    </source>
</evidence>
<dbReference type="InParanoid" id="A0A1Y2E8I9"/>
<dbReference type="InterPro" id="IPR002347">
    <property type="entry name" value="SDR_fam"/>
</dbReference>
<dbReference type="RefSeq" id="XP_040717799.1">
    <property type="nucleotide sequence ID" value="XM_040861862.1"/>
</dbReference>
<dbReference type="InterPro" id="IPR036291">
    <property type="entry name" value="NAD(P)-bd_dom_sf"/>
</dbReference>
<reference evidence="2 3" key="1">
    <citation type="submission" date="2016-07" db="EMBL/GenBank/DDBJ databases">
        <title>Pervasive Adenine N6-methylation of Active Genes in Fungi.</title>
        <authorList>
            <consortium name="DOE Joint Genome Institute"/>
            <person name="Mondo S.J."/>
            <person name="Dannebaum R.O."/>
            <person name="Kuo R.C."/>
            <person name="Labutti K."/>
            <person name="Haridas S."/>
            <person name="Kuo A."/>
            <person name="Salamov A."/>
            <person name="Ahrendt S.R."/>
            <person name="Lipzen A."/>
            <person name="Sullivan W."/>
            <person name="Andreopoulos W.B."/>
            <person name="Clum A."/>
            <person name="Lindquist E."/>
            <person name="Daum C."/>
            <person name="Ramamoorthy G.K."/>
            <person name="Gryganskyi A."/>
            <person name="Culley D."/>
            <person name="Magnuson J.K."/>
            <person name="James T.Y."/>
            <person name="O'Malley M.A."/>
            <person name="Stajich J.E."/>
            <person name="Spatafora J.W."/>
            <person name="Visel A."/>
            <person name="Grigoriev I.V."/>
        </authorList>
    </citation>
    <scope>NUCLEOTIDE SEQUENCE [LARGE SCALE GENOMIC DNA]</scope>
    <source>
        <strain evidence="2 3">CBS 129021</strain>
    </source>
</reference>
<dbReference type="SUPFAM" id="SSF51735">
    <property type="entry name" value="NAD(P)-binding Rossmann-fold domains"/>
    <property type="match status" value="1"/>
</dbReference>
<evidence type="ECO:0008006" key="4">
    <source>
        <dbReference type="Google" id="ProtNLM"/>
    </source>
</evidence>
<dbReference type="GO" id="GO:0016491">
    <property type="term" value="F:oxidoreductase activity"/>
    <property type="evidence" value="ECO:0007669"/>
    <property type="project" value="UniProtKB-KW"/>
</dbReference>
<dbReference type="GeneID" id="63778074"/>
<sequence>MGKVFIVTGGAVGIGFELVKMLYEKNGTVYIATRSREKISRAINQIQQVHPTSHGKMMPLKFLASETRLDVLFHNASVTATSVGSKSAQGHELQMATNDLAHITQHGPKSPTDRVRIVWVSSMVGLGTPQGGIVWDEKAKQLTLLPDTLDNYMQSKVGMVFLAHNFAQRLGKEGVLSMGAVMKGPKNGAYTEIFAGYSPEVKTENNGAFIIPWGRMGSLPDHVAAGVKSKTKGGTGASETFWDWCEGAVKVF</sequence>
<dbReference type="Gene3D" id="3.40.50.720">
    <property type="entry name" value="NAD(P)-binding Rossmann-like Domain"/>
    <property type="match status" value="1"/>
</dbReference>
<dbReference type="PRINTS" id="PR00081">
    <property type="entry name" value="GDHRDH"/>
</dbReference>
<protein>
    <recommendedName>
        <fullName evidence="4">NAD(P)-binding protein</fullName>
    </recommendedName>
</protein>
<evidence type="ECO:0000313" key="2">
    <source>
        <dbReference type="EMBL" id="ORY67175.1"/>
    </source>
</evidence>
<keyword evidence="1" id="KW-0560">Oxidoreductase</keyword>
<accession>A0A1Y2E8I9</accession>
<dbReference type="EMBL" id="MCFJ01000004">
    <property type="protein sequence ID" value="ORY67175.1"/>
    <property type="molecule type" value="Genomic_DNA"/>
</dbReference>
<dbReference type="Proteomes" id="UP000193689">
    <property type="component" value="Unassembled WGS sequence"/>
</dbReference>
<organism evidence="2 3">
    <name type="scientific">Pseudomassariella vexata</name>
    <dbReference type="NCBI Taxonomy" id="1141098"/>
    <lineage>
        <taxon>Eukaryota</taxon>
        <taxon>Fungi</taxon>
        <taxon>Dikarya</taxon>
        <taxon>Ascomycota</taxon>
        <taxon>Pezizomycotina</taxon>
        <taxon>Sordariomycetes</taxon>
        <taxon>Xylariomycetidae</taxon>
        <taxon>Amphisphaeriales</taxon>
        <taxon>Pseudomassariaceae</taxon>
        <taxon>Pseudomassariella</taxon>
    </lineage>
</organism>
<keyword evidence="3" id="KW-1185">Reference proteome</keyword>
<proteinExistence type="predicted"/>
<dbReference type="AlphaFoldDB" id="A0A1Y2E8I9"/>
<dbReference type="Pfam" id="PF00106">
    <property type="entry name" value="adh_short"/>
    <property type="match status" value="1"/>
</dbReference>
<comment type="caution">
    <text evidence="2">The sequence shown here is derived from an EMBL/GenBank/DDBJ whole genome shotgun (WGS) entry which is preliminary data.</text>
</comment>
<dbReference type="PANTHER" id="PTHR43157">
    <property type="entry name" value="PHOSPHATIDYLINOSITOL-GLYCAN BIOSYNTHESIS CLASS F PROTEIN-RELATED"/>
    <property type="match status" value="1"/>
</dbReference>